<accession>A0A8J3IZD9</accession>
<comment type="caution">
    <text evidence="1">The sequence shown here is derived from an EMBL/GenBank/DDBJ whole genome shotgun (WGS) entry which is preliminary data.</text>
</comment>
<reference evidence="1" key="1">
    <citation type="submission" date="2020-10" db="EMBL/GenBank/DDBJ databases">
        <title>Taxonomic study of unclassified bacteria belonging to the class Ktedonobacteria.</title>
        <authorList>
            <person name="Yabe S."/>
            <person name="Wang C.M."/>
            <person name="Zheng Y."/>
            <person name="Sakai Y."/>
            <person name="Cavaletti L."/>
            <person name="Monciardini P."/>
            <person name="Donadio S."/>
        </authorList>
    </citation>
    <scope>NUCLEOTIDE SEQUENCE</scope>
    <source>
        <strain evidence="1">ID150040</strain>
    </source>
</reference>
<gene>
    <name evidence="1" type="ORF">KSF_096150</name>
</gene>
<dbReference type="RefSeq" id="WP_220210207.1">
    <property type="nucleotide sequence ID" value="NZ_BNJK01000002.1"/>
</dbReference>
<dbReference type="AlphaFoldDB" id="A0A8J3IZD9"/>
<keyword evidence="2" id="KW-1185">Reference proteome</keyword>
<evidence type="ECO:0000313" key="2">
    <source>
        <dbReference type="Proteomes" id="UP000597444"/>
    </source>
</evidence>
<proteinExistence type="predicted"/>
<name>A0A8J3IZD9_9CHLR</name>
<sequence length="65" mass="7607">MLFESKRTQIIKATLELIVRDVSQWIFPPTTYDVAVILRRHLEAQGIALDLDNACKVIQRRLRRS</sequence>
<evidence type="ECO:0000313" key="1">
    <source>
        <dbReference type="EMBL" id="GHO99567.1"/>
    </source>
</evidence>
<organism evidence="1 2">
    <name type="scientific">Reticulibacter mediterranei</name>
    <dbReference type="NCBI Taxonomy" id="2778369"/>
    <lineage>
        <taxon>Bacteria</taxon>
        <taxon>Bacillati</taxon>
        <taxon>Chloroflexota</taxon>
        <taxon>Ktedonobacteria</taxon>
        <taxon>Ktedonobacterales</taxon>
        <taxon>Reticulibacteraceae</taxon>
        <taxon>Reticulibacter</taxon>
    </lineage>
</organism>
<dbReference type="EMBL" id="BNJK01000002">
    <property type="protein sequence ID" value="GHO99567.1"/>
    <property type="molecule type" value="Genomic_DNA"/>
</dbReference>
<protein>
    <submittedName>
        <fullName evidence="1">Uncharacterized protein</fullName>
    </submittedName>
</protein>
<dbReference type="Proteomes" id="UP000597444">
    <property type="component" value="Unassembled WGS sequence"/>
</dbReference>